<keyword evidence="2" id="KW-1185">Reference proteome</keyword>
<dbReference type="HOGENOM" id="CLU_117125_1_0_6"/>
<dbReference type="AlphaFoldDB" id="A4VQZ5"/>
<organism evidence="1 2">
    <name type="scientific">Stutzerimonas stutzeri (strain A1501)</name>
    <name type="common">Pseudomonas stutzeri</name>
    <dbReference type="NCBI Taxonomy" id="379731"/>
    <lineage>
        <taxon>Bacteria</taxon>
        <taxon>Pseudomonadati</taxon>
        <taxon>Pseudomonadota</taxon>
        <taxon>Gammaproteobacteria</taxon>
        <taxon>Pseudomonadales</taxon>
        <taxon>Pseudomonadaceae</taxon>
        <taxon>Stutzerimonas</taxon>
    </lineage>
</organism>
<gene>
    <name evidence="1" type="ordered locus">PST_3773</name>
</gene>
<evidence type="ECO:0008006" key="3">
    <source>
        <dbReference type="Google" id="ProtNLM"/>
    </source>
</evidence>
<protein>
    <recommendedName>
        <fullName evidence="3">Microcin J25-processing protein McjB C-terminal domain-containing protein</fullName>
    </recommendedName>
</protein>
<accession>A4VQZ5</accession>
<sequence length="132" mass="14922">MVYSGARLHHEANRGPLQMNEPQLKDLLDDLDAAKVECDAMSRLVVTRLAKQRIPYRAMLGQVELDGKVVAPHFWVEADGCVIDYRARQRLGGDQRVPHGVVPREAVKAHYQGQQVVIDPLPDYLYEVAIKH</sequence>
<name>A4VQZ5_STUS1</name>
<dbReference type="EMBL" id="CP000304">
    <property type="protein sequence ID" value="ABP81396.1"/>
    <property type="molecule type" value="Genomic_DNA"/>
</dbReference>
<dbReference type="Proteomes" id="UP000000233">
    <property type="component" value="Chromosome"/>
</dbReference>
<dbReference type="KEGG" id="psa:PST_3773"/>
<evidence type="ECO:0000313" key="1">
    <source>
        <dbReference type="EMBL" id="ABP81396.1"/>
    </source>
</evidence>
<reference evidence="1 2" key="1">
    <citation type="journal article" date="2008" name="Proc. Natl. Acad. Sci. U.S.A.">
        <title>Nitrogen fixation island and rhizosphere competence traits in the genome of root-associated Pseudomonas stutzeri A1501.</title>
        <authorList>
            <person name="Yan Y."/>
            <person name="Yang J."/>
            <person name="Dou Y."/>
            <person name="Chen M."/>
            <person name="Ping S."/>
            <person name="Peng J."/>
            <person name="Lu W."/>
            <person name="Zhang W."/>
            <person name="Yao Z."/>
            <person name="Li H."/>
            <person name="Liu W."/>
            <person name="He S."/>
            <person name="Geng L."/>
            <person name="Zhang X."/>
            <person name="Yang F."/>
            <person name="Yu H."/>
            <person name="Zhan Y."/>
            <person name="Li D."/>
            <person name="Lin Z."/>
            <person name="Wang Y."/>
            <person name="Elmerich C."/>
            <person name="Lin M."/>
            <person name="Jin Q."/>
        </authorList>
    </citation>
    <scope>NUCLEOTIDE SEQUENCE [LARGE SCALE GENOMIC DNA]</scope>
    <source>
        <strain evidence="1 2">A1501</strain>
    </source>
</reference>
<evidence type="ECO:0000313" key="2">
    <source>
        <dbReference type="Proteomes" id="UP000000233"/>
    </source>
</evidence>
<dbReference type="eggNOG" id="ENOG5033N4S">
    <property type="taxonomic scope" value="Bacteria"/>
</dbReference>
<proteinExistence type="predicted"/>